<dbReference type="AlphaFoldDB" id="A0AA38HJG6"/>
<accession>A0AA38HJG6</accession>
<name>A0AA38HJG6_9CUCU</name>
<reference evidence="1" key="1">
    <citation type="journal article" date="2023" name="G3 (Bethesda)">
        <title>Whole genome assemblies of Zophobas morio and Tenebrio molitor.</title>
        <authorList>
            <person name="Kaur S."/>
            <person name="Stinson S.A."/>
            <person name="diCenzo G.C."/>
        </authorList>
    </citation>
    <scope>NUCLEOTIDE SEQUENCE</scope>
    <source>
        <strain evidence="1">QUZm001</strain>
    </source>
</reference>
<protein>
    <submittedName>
        <fullName evidence="1">Uncharacterized protein</fullName>
    </submittedName>
</protein>
<evidence type="ECO:0000313" key="1">
    <source>
        <dbReference type="EMBL" id="KAJ3616324.1"/>
    </source>
</evidence>
<proteinExistence type="predicted"/>
<organism evidence="1 2">
    <name type="scientific">Zophobas morio</name>
    <dbReference type="NCBI Taxonomy" id="2755281"/>
    <lineage>
        <taxon>Eukaryota</taxon>
        <taxon>Metazoa</taxon>
        <taxon>Ecdysozoa</taxon>
        <taxon>Arthropoda</taxon>
        <taxon>Hexapoda</taxon>
        <taxon>Insecta</taxon>
        <taxon>Pterygota</taxon>
        <taxon>Neoptera</taxon>
        <taxon>Endopterygota</taxon>
        <taxon>Coleoptera</taxon>
        <taxon>Polyphaga</taxon>
        <taxon>Cucujiformia</taxon>
        <taxon>Tenebrionidae</taxon>
        <taxon>Zophobas</taxon>
    </lineage>
</organism>
<evidence type="ECO:0000313" key="2">
    <source>
        <dbReference type="Proteomes" id="UP001168821"/>
    </source>
</evidence>
<keyword evidence="2" id="KW-1185">Reference proteome</keyword>
<gene>
    <name evidence="1" type="ORF">Zmor_011931</name>
</gene>
<comment type="caution">
    <text evidence="1">The sequence shown here is derived from an EMBL/GenBank/DDBJ whole genome shotgun (WGS) entry which is preliminary data.</text>
</comment>
<dbReference type="EMBL" id="JALNTZ010003644">
    <property type="protein sequence ID" value="KAJ3616324.1"/>
    <property type="molecule type" value="Genomic_DNA"/>
</dbReference>
<dbReference type="Proteomes" id="UP001168821">
    <property type="component" value="Unassembled WGS sequence"/>
</dbReference>
<sequence>MLEVEEGGQKNTIGIAKLSGDFPNEIYFFTNDKDCIDYGDSFNNTVEIVFIRAPGSDKCYECRDCGVIQSVKFSSMPTPGELRMKIDTKSSAIRLSETMIICIVIFNLFIQ</sequence>